<comment type="similarity">
    <text evidence="2">Belongs to the major facilitator superfamily.</text>
</comment>
<feature type="transmembrane region" description="Helical" evidence="8">
    <location>
        <begin position="99"/>
        <end position="116"/>
    </location>
</feature>
<evidence type="ECO:0000256" key="4">
    <source>
        <dbReference type="ARBA" id="ARBA00022692"/>
    </source>
</evidence>
<dbReference type="RefSeq" id="XP_056759568.1">
    <property type="nucleotide sequence ID" value="XM_056914814.1"/>
</dbReference>
<sequence length="505" mass="55865">MGFFGKKDTSDDDIQQATSDQDVEKTMSAHQESQETQPPAAVAVTLDPELERRVLRKLDYRVPTLMAFFYLLAFLDRSNIGNAKIAGMSEDLELTGNRYPWLLTIFYISYTLFEFQAMMWKIVKPHQWAAFVVFAWGLVAACQAAAKNWQTMMALRFLMGAFEAGFGPGVPYLLSFFYRRNELGLRCGLFLSAAPLANTFAGALAFGITSGHAALANWRLLFLVEGVPVCASALLAWFFVPDRPSTARFLTEEEKEVARARSLQQAGDPERDGKVQWKELLEMLLDAKAWFTALMYFSCNVSFSSLPVFLPTILKEMGFTAINAQGLTAPPFFASFLCTIGTTWLADRLQQRGLMVAVLSAIGGVGYVLCATCTSVGPRYFGVFLAACGVFPSIANILPWVLNNQGSDTRRGGGIILLNFIGQCGPFLGTNIFPDNEAPRFIKGMSICAAFMFFTTLLSLALRYLLVWENRQLDKKYGEQIAADPGKGDAVVGEDNYGASFRYVL</sequence>
<feature type="transmembrane region" description="Helical" evidence="8">
    <location>
        <begin position="353"/>
        <end position="377"/>
    </location>
</feature>
<name>A0AAD6BRJ6_9EURO</name>
<proteinExistence type="inferred from homology"/>
<dbReference type="InterPro" id="IPR011701">
    <property type="entry name" value="MFS"/>
</dbReference>
<reference evidence="9" key="1">
    <citation type="submission" date="2022-12" db="EMBL/GenBank/DDBJ databases">
        <authorList>
            <person name="Petersen C."/>
        </authorList>
    </citation>
    <scope>NUCLEOTIDE SEQUENCE</scope>
    <source>
        <strain evidence="9">IBT 16125</strain>
    </source>
</reference>
<dbReference type="PANTHER" id="PTHR43791:SF36">
    <property type="entry name" value="TRANSPORTER, PUTATIVE (AFU_ORTHOLOGUE AFUA_6G08340)-RELATED"/>
    <property type="match status" value="1"/>
</dbReference>
<dbReference type="Pfam" id="PF07690">
    <property type="entry name" value="MFS_1"/>
    <property type="match status" value="1"/>
</dbReference>
<organism evidence="9 10">
    <name type="scientific">Penicillium daleae</name>
    <dbReference type="NCBI Taxonomy" id="63821"/>
    <lineage>
        <taxon>Eukaryota</taxon>
        <taxon>Fungi</taxon>
        <taxon>Dikarya</taxon>
        <taxon>Ascomycota</taxon>
        <taxon>Pezizomycotina</taxon>
        <taxon>Eurotiomycetes</taxon>
        <taxon>Eurotiomycetidae</taxon>
        <taxon>Eurotiales</taxon>
        <taxon>Aspergillaceae</taxon>
        <taxon>Penicillium</taxon>
    </lineage>
</organism>
<dbReference type="EMBL" id="JAPVEA010000009">
    <property type="protein sequence ID" value="KAJ5432276.1"/>
    <property type="molecule type" value="Genomic_DNA"/>
</dbReference>
<feature type="transmembrane region" description="Helical" evidence="8">
    <location>
        <begin position="220"/>
        <end position="240"/>
    </location>
</feature>
<feature type="transmembrane region" description="Helical" evidence="8">
    <location>
        <begin position="289"/>
        <end position="309"/>
    </location>
</feature>
<dbReference type="GO" id="GO:0022857">
    <property type="term" value="F:transmembrane transporter activity"/>
    <property type="evidence" value="ECO:0007669"/>
    <property type="project" value="InterPro"/>
</dbReference>
<feature type="transmembrane region" description="Helical" evidence="8">
    <location>
        <begin position="128"/>
        <end position="146"/>
    </location>
</feature>
<dbReference type="GeneID" id="81605057"/>
<keyword evidence="4 8" id="KW-0812">Transmembrane</keyword>
<evidence type="ECO:0000256" key="8">
    <source>
        <dbReference type="SAM" id="Phobius"/>
    </source>
</evidence>
<evidence type="ECO:0000256" key="5">
    <source>
        <dbReference type="ARBA" id="ARBA00022989"/>
    </source>
</evidence>
<feature type="transmembrane region" description="Helical" evidence="8">
    <location>
        <begin position="444"/>
        <end position="466"/>
    </location>
</feature>
<feature type="transmembrane region" description="Helical" evidence="8">
    <location>
        <begin position="414"/>
        <end position="432"/>
    </location>
</feature>
<feature type="transmembrane region" description="Helical" evidence="8">
    <location>
        <begin position="383"/>
        <end position="402"/>
    </location>
</feature>
<keyword evidence="5 8" id="KW-1133">Transmembrane helix</keyword>
<dbReference type="PANTHER" id="PTHR43791">
    <property type="entry name" value="PERMEASE-RELATED"/>
    <property type="match status" value="1"/>
</dbReference>
<dbReference type="Gene3D" id="1.20.1250.20">
    <property type="entry name" value="MFS general substrate transporter like domains"/>
    <property type="match status" value="2"/>
</dbReference>
<dbReference type="FunFam" id="1.20.1250.20:FF:000013">
    <property type="entry name" value="MFS general substrate transporter"/>
    <property type="match status" value="1"/>
</dbReference>
<feature type="transmembrane region" description="Helical" evidence="8">
    <location>
        <begin position="58"/>
        <end position="75"/>
    </location>
</feature>
<feature type="compositionally biased region" description="Polar residues" evidence="7">
    <location>
        <begin position="28"/>
        <end position="37"/>
    </location>
</feature>
<feature type="transmembrane region" description="Helical" evidence="8">
    <location>
        <begin position="158"/>
        <end position="177"/>
    </location>
</feature>
<evidence type="ECO:0000256" key="3">
    <source>
        <dbReference type="ARBA" id="ARBA00022448"/>
    </source>
</evidence>
<evidence type="ECO:0000256" key="6">
    <source>
        <dbReference type="ARBA" id="ARBA00023136"/>
    </source>
</evidence>
<evidence type="ECO:0000256" key="2">
    <source>
        <dbReference type="ARBA" id="ARBA00008335"/>
    </source>
</evidence>
<dbReference type="Proteomes" id="UP001213681">
    <property type="component" value="Unassembled WGS sequence"/>
</dbReference>
<dbReference type="SUPFAM" id="SSF103473">
    <property type="entry name" value="MFS general substrate transporter"/>
    <property type="match status" value="1"/>
</dbReference>
<reference evidence="9" key="2">
    <citation type="journal article" date="2023" name="IMA Fungus">
        <title>Comparative genomic study of the Penicillium genus elucidates a diverse pangenome and 15 lateral gene transfer events.</title>
        <authorList>
            <person name="Petersen C."/>
            <person name="Sorensen T."/>
            <person name="Nielsen M.R."/>
            <person name="Sondergaard T.E."/>
            <person name="Sorensen J.L."/>
            <person name="Fitzpatrick D.A."/>
            <person name="Frisvad J.C."/>
            <person name="Nielsen K.L."/>
        </authorList>
    </citation>
    <scope>NUCLEOTIDE SEQUENCE</scope>
    <source>
        <strain evidence="9">IBT 16125</strain>
    </source>
</reference>
<keyword evidence="6 8" id="KW-0472">Membrane</keyword>
<gene>
    <name evidence="9" type="ORF">N7458_011432</name>
</gene>
<evidence type="ECO:0000313" key="10">
    <source>
        <dbReference type="Proteomes" id="UP001213681"/>
    </source>
</evidence>
<dbReference type="InterPro" id="IPR036259">
    <property type="entry name" value="MFS_trans_sf"/>
</dbReference>
<comment type="subcellular location">
    <subcellularLocation>
        <location evidence="1">Membrane</location>
        <topology evidence="1">Multi-pass membrane protein</topology>
    </subcellularLocation>
</comment>
<comment type="caution">
    <text evidence="9">The sequence shown here is derived from an EMBL/GenBank/DDBJ whole genome shotgun (WGS) entry which is preliminary data.</text>
</comment>
<dbReference type="GO" id="GO:0016020">
    <property type="term" value="C:membrane"/>
    <property type="evidence" value="ECO:0007669"/>
    <property type="project" value="UniProtKB-SubCell"/>
</dbReference>
<evidence type="ECO:0000256" key="7">
    <source>
        <dbReference type="SAM" id="MobiDB-lite"/>
    </source>
</evidence>
<evidence type="ECO:0000256" key="1">
    <source>
        <dbReference type="ARBA" id="ARBA00004141"/>
    </source>
</evidence>
<protein>
    <submittedName>
        <fullName evidence="9">Major facilitator superfamily domaingeneral substrate transporter</fullName>
    </submittedName>
</protein>
<evidence type="ECO:0000313" key="9">
    <source>
        <dbReference type="EMBL" id="KAJ5432276.1"/>
    </source>
</evidence>
<keyword evidence="3" id="KW-0813">Transport</keyword>
<feature type="transmembrane region" description="Helical" evidence="8">
    <location>
        <begin position="189"/>
        <end position="208"/>
    </location>
</feature>
<dbReference type="FunFam" id="1.20.1250.20:FF:000018">
    <property type="entry name" value="MFS transporter permease"/>
    <property type="match status" value="1"/>
</dbReference>
<feature type="region of interest" description="Disordered" evidence="7">
    <location>
        <begin position="1"/>
        <end position="42"/>
    </location>
</feature>
<feature type="transmembrane region" description="Helical" evidence="8">
    <location>
        <begin position="329"/>
        <end position="346"/>
    </location>
</feature>
<dbReference type="AlphaFoldDB" id="A0AAD6BRJ6"/>
<accession>A0AAD6BRJ6</accession>
<keyword evidence="10" id="KW-1185">Reference proteome</keyword>